<name>A0A8H6NBP3_9PEZI</name>
<reference evidence="2" key="1">
    <citation type="journal article" date="2020" name="Phytopathology">
        <title>Genome Sequence Resources of Colletotrichum truncatum, C. plurivorum, C. musicola, and C. sojae: Four Species Pathogenic to Soybean (Glycine max).</title>
        <authorList>
            <person name="Rogerio F."/>
            <person name="Boufleur T.R."/>
            <person name="Ciampi-Guillardi M."/>
            <person name="Sukno S.A."/>
            <person name="Thon M.R."/>
            <person name="Massola Junior N.S."/>
            <person name="Baroncelli R."/>
        </authorList>
    </citation>
    <scope>NUCLEOTIDE SEQUENCE</scope>
    <source>
        <strain evidence="2">LFN00145</strain>
    </source>
</reference>
<feature type="region of interest" description="Disordered" evidence="1">
    <location>
        <begin position="1"/>
        <end position="21"/>
    </location>
</feature>
<keyword evidence="3" id="KW-1185">Reference proteome</keyword>
<evidence type="ECO:0000313" key="2">
    <source>
        <dbReference type="EMBL" id="KAF6826666.1"/>
    </source>
</evidence>
<sequence length="473" mass="51926">MTSPTCSSQKSNTKPKPKSLADLPTEVIEEIVLDVCPIYRPDALEMPGVRPEGRDRQEKRSSDDFWLKERVNDLKRLLRTCKALYEAANPLLYRCPFILSGPMLKSYVAPPEKTVIRKLTQLLRTLEEAPMLADLAVAFFCEDPAWVALDNHLRQSAVRVGLPVPDEDADVEDIPVVSLARLVLAGLPRARSLTMISGFYPMINPGGKIRLESLKSLVVSSTSPAGARPVRIGVGMPNLRTLCLRGARERDDPDIGGLMGGRPLRHLTRLVVDVDWTTPSALPFMSSHVARLERFAYKTDELGPACPLIPVASDTALVEALAQRCAGSLRTLCLDVGERQRAGSAAPSFTLFCKLEDVWIKSDVVVDSGRGTAEGPQLGIWSLPPSLRRLHVKVNSSRRGVERQGDTVNGGSIEGKYSAILNEWLTTKVAEGAYPALEELAISDYTCPQEIADEVSELGIKLLEDVDLFPLLW</sequence>
<dbReference type="Proteomes" id="UP000654918">
    <property type="component" value="Unassembled WGS sequence"/>
</dbReference>
<accession>A0A8H6NBP3</accession>
<proteinExistence type="predicted"/>
<dbReference type="EMBL" id="WIGO01000150">
    <property type="protein sequence ID" value="KAF6826666.1"/>
    <property type="molecule type" value="Genomic_DNA"/>
</dbReference>
<evidence type="ECO:0000256" key="1">
    <source>
        <dbReference type="SAM" id="MobiDB-lite"/>
    </source>
</evidence>
<dbReference type="AlphaFoldDB" id="A0A8H6NBP3"/>
<organism evidence="2 3">
    <name type="scientific">Colletotrichum plurivorum</name>
    <dbReference type="NCBI Taxonomy" id="2175906"/>
    <lineage>
        <taxon>Eukaryota</taxon>
        <taxon>Fungi</taxon>
        <taxon>Dikarya</taxon>
        <taxon>Ascomycota</taxon>
        <taxon>Pezizomycotina</taxon>
        <taxon>Sordariomycetes</taxon>
        <taxon>Hypocreomycetidae</taxon>
        <taxon>Glomerellales</taxon>
        <taxon>Glomerellaceae</taxon>
        <taxon>Colletotrichum</taxon>
        <taxon>Colletotrichum orchidearum species complex</taxon>
    </lineage>
</organism>
<comment type="caution">
    <text evidence="2">The sequence shown here is derived from an EMBL/GenBank/DDBJ whole genome shotgun (WGS) entry which is preliminary data.</text>
</comment>
<feature type="compositionally biased region" description="Polar residues" evidence="1">
    <location>
        <begin position="1"/>
        <end position="14"/>
    </location>
</feature>
<evidence type="ECO:0000313" key="3">
    <source>
        <dbReference type="Proteomes" id="UP000654918"/>
    </source>
</evidence>
<gene>
    <name evidence="2" type="ORF">CPLU01_09521</name>
</gene>
<protein>
    <submittedName>
        <fullName evidence="2">Uncharacterized protein</fullName>
    </submittedName>
</protein>